<sequence length="76" mass="8362">MGESMSFSWLLSQPHPSVHSAEDLAQIGANQSFETREEAEEWLGQAWPELEEVGVEAVTLLSNDETVYGPMPLSQG</sequence>
<dbReference type="Proteomes" id="UP000053711">
    <property type="component" value="Unassembled WGS sequence"/>
</dbReference>
<reference evidence="1 2" key="1">
    <citation type="journal article" date="2013" name="BMC Genomics">
        <title>Comparative genomics reveals distinct host-interacting traits of three major human-associated propionibacteria.</title>
        <authorList>
            <person name="Mak T.N."/>
            <person name="Schmid M."/>
            <person name="Brzuszkiewicz E."/>
            <person name="Zeng G."/>
            <person name="Meyer R."/>
            <person name="Sfanos K.S."/>
            <person name="Brinkmann V."/>
            <person name="Meyer T.F."/>
            <person name="Bruggemann H."/>
        </authorList>
    </citation>
    <scope>NUCLEOTIDE SEQUENCE [LARGE SCALE GENOMIC DNA]</scope>
    <source>
        <strain evidence="1 2">TM11</strain>
    </source>
</reference>
<organism evidence="1 2">
    <name type="scientific">Cutibacterium granulosum TM11</name>
    <dbReference type="NCBI Taxonomy" id="1292373"/>
    <lineage>
        <taxon>Bacteria</taxon>
        <taxon>Bacillati</taxon>
        <taxon>Actinomycetota</taxon>
        <taxon>Actinomycetes</taxon>
        <taxon>Propionibacteriales</taxon>
        <taxon>Propionibacteriaceae</taxon>
        <taxon>Cutibacterium</taxon>
    </lineage>
</organism>
<name>A0ACB4UM54_9ACTN</name>
<gene>
    <name evidence="1" type="ORF">H640_08005</name>
</gene>
<evidence type="ECO:0000313" key="1">
    <source>
        <dbReference type="EMBL" id="ERF63894.1"/>
    </source>
</evidence>
<dbReference type="EMBL" id="AOST01000070">
    <property type="protein sequence ID" value="ERF63894.1"/>
    <property type="molecule type" value="Genomic_DNA"/>
</dbReference>
<keyword evidence="2" id="KW-1185">Reference proteome</keyword>
<protein>
    <submittedName>
        <fullName evidence="1">Uncharacterized protein</fullName>
    </submittedName>
</protein>
<accession>A0ACB4UM54</accession>
<comment type="caution">
    <text evidence="1">The sequence shown here is derived from an EMBL/GenBank/DDBJ whole genome shotgun (WGS) entry which is preliminary data.</text>
</comment>
<proteinExistence type="predicted"/>
<evidence type="ECO:0000313" key="2">
    <source>
        <dbReference type="Proteomes" id="UP000053711"/>
    </source>
</evidence>